<evidence type="ECO:0000313" key="2">
    <source>
        <dbReference type="Proteomes" id="UP000325779"/>
    </source>
</evidence>
<dbReference type="Proteomes" id="UP000325779">
    <property type="component" value="Unassembled WGS sequence"/>
</dbReference>
<accession>A0ABD7VD26</accession>
<evidence type="ECO:0000313" key="1">
    <source>
        <dbReference type="EMBL" id="VVO76144.1"/>
    </source>
</evidence>
<comment type="caution">
    <text evidence="1">The sequence shown here is derived from an EMBL/GenBank/DDBJ whole genome shotgun (WGS) entry which is preliminary data.</text>
</comment>
<organism evidence="1 2">
    <name type="scientific">Pseudomonas fluorescens</name>
    <dbReference type="NCBI Taxonomy" id="294"/>
    <lineage>
        <taxon>Bacteria</taxon>
        <taxon>Pseudomonadati</taxon>
        <taxon>Pseudomonadota</taxon>
        <taxon>Gammaproteobacteria</taxon>
        <taxon>Pseudomonadales</taxon>
        <taxon>Pseudomonadaceae</taxon>
        <taxon>Pseudomonas</taxon>
    </lineage>
</organism>
<dbReference type="EMBL" id="CABVIJ010000006">
    <property type="protein sequence ID" value="VVO76144.1"/>
    <property type="molecule type" value="Genomic_DNA"/>
</dbReference>
<dbReference type="AlphaFoldDB" id="A0ABD7VD26"/>
<name>A0ABD7VD26_PSEFL</name>
<reference evidence="1 2" key="1">
    <citation type="submission" date="2019-09" db="EMBL/GenBank/DDBJ databases">
        <authorList>
            <person name="Chandra G."/>
            <person name="Truman W A."/>
        </authorList>
    </citation>
    <scope>NUCLEOTIDE SEQUENCE [LARGE SCALE GENOMIC DNA]</scope>
    <source>
        <strain evidence="1">PS732</strain>
    </source>
</reference>
<proteinExistence type="predicted"/>
<gene>
    <name evidence="1" type="ORF">PS732_01580</name>
</gene>
<sequence length="47" mass="5325">MAFHLSTHELKLISKRPVISTFVLQPNANAGLFEERAFAYDYKGPTD</sequence>
<protein>
    <submittedName>
        <fullName evidence="1">Uncharacterized protein</fullName>
    </submittedName>
</protein>